<organism evidence="2 3">
    <name type="scientific">Candidatus Berkelbacteria bacterium CG03_land_8_20_14_0_80_40_36</name>
    <dbReference type="NCBI Taxonomy" id="1974509"/>
    <lineage>
        <taxon>Bacteria</taxon>
        <taxon>Candidatus Berkelbacteria</taxon>
    </lineage>
</organism>
<sequence length="136" mass="14091">MQFSVLKLWADIVVVLVFGIALNFLISIKYVLAQPDLPDLGSDGSVLEDPNSSSFSDSNIFFEDTNLNSDATVDTTATSATDTTADTTATTATTSTSATTVSVADSSTGADTAIVFSLAGGLSLVTLLIINKMARL</sequence>
<evidence type="ECO:0000313" key="2">
    <source>
        <dbReference type="EMBL" id="PIV25738.1"/>
    </source>
</evidence>
<evidence type="ECO:0000256" key="1">
    <source>
        <dbReference type="SAM" id="Phobius"/>
    </source>
</evidence>
<keyword evidence="1" id="KW-1133">Transmembrane helix</keyword>
<comment type="caution">
    <text evidence="2">The sequence shown here is derived from an EMBL/GenBank/DDBJ whole genome shotgun (WGS) entry which is preliminary data.</text>
</comment>
<protein>
    <submittedName>
        <fullName evidence="2">Uncharacterized protein</fullName>
    </submittedName>
</protein>
<evidence type="ECO:0000313" key="3">
    <source>
        <dbReference type="Proteomes" id="UP000229966"/>
    </source>
</evidence>
<keyword evidence="1" id="KW-0812">Transmembrane</keyword>
<gene>
    <name evidence="2" type="ORF">COS38_00020</name>
</gene>
<proteinExistence type="predicted"/>
<keyword evidence="1" id="KW-0472">Membrane</keyword>
<dbReference type="Proteomes" id="UP000229966">
    <property type="component" value="Unassembled WGS sequence"/>
</dbReference>
<feature type="transmembrane region" description="Helical" evidence="1">
    <location>
        <begin position="12"/>
        <end position="32"/>
    </location>
</feature>
<accession>A0A2M7CJC1</accession>
<feature type="transmembrane region" description="Helical" evidence="1">
    <location>
        <begin position="112"/>
        <end position="130"/>
    </location>
</feature>
<dbReference type="EMBL" id="PEUM01000001">
    <property type="protein sequence ID" value="PIV25738.1"/>
    <property type="molecule type" value="Genomic_DNA"/>
</dbReference>
<name>A0A2M7CJC1_9BACT</name>
<dbReference type="AlphaFoldDB" id="A0A2M7CJC1"/>
<reference evidence="3" key="1">
    <citation type="submission" date="2017-09" db="EMBL/GenBank/DDBJ databases">
        <title>Depth-based differentiation of microbial function through sediment-hosted aquifers and enrichment of novel symbionts in the deep terrestrial subsurface.</title>
        <authorList>
            <person name="Probst A.J."/>
            <person name="Ladd B."/>
            <person name="Jarett J.K."/>
            <person name="Geller-Mcgrath D.E."/>
            <person name="Sieber C.M.K."/>
            <person name="Emerson J.B."/>
            <person name="Anantharaman K."/>
            <person name="Thomas B.C."/>
            <person name="Malmstrom R."/>
            <person name="Stieglmeier M."/>
            <person name="Klingl A."/>
            <person name="Woyke T."/>
            <person name="Ryan C.M."/>
            <person name="Banfield J.F."/>
        </authorList>
    </citation>
    <scope>NUCLEOTIDE SEQUENCE [LARGE SCALE GENOMIC DNA]</scope>
</reference>